<feature type="transmembrane region" description="Helical" evidence="6">
    <location>
        <begin position="193"/>
        <end position="211"/>
    </location>
</feature>
<dbReference type="CDD" id="cd06257">
    <property type="entry name" value="DnaJ"/>
    <property type="match status" value="1"/>
</dbReference>
<reference evidence="8" key="1">
    <citation type="journal article" date="2020" name="J Insects Food Feed">
        <title>The yellow mealworm (Tenebrio molitor) genome: a resource for the emerging insects as food and feed industry.</title>
        <authorList>
            <person name="Eriksson T."/>
            <person name="Andere A."/>
            <person name="Kelstrup H."/>
            <person name="Emery V."/>
            <person name="Picard C."/>
        </authorList>
    </citation>
    <scope>NUCLEOTIDE SEQUENCE</scope>
    <source>
        <strain evidence="8">Stoneville</strain>
        <tissue evidence="8">Whole head</tissue>
    </source>
</reference>
<name>A0A8J6HPR4_TENMO</name>
<dbReference type="InterPro" id="IPR051100">
    <property type="entry name" value="DnaJ_subfamily_B/C"/>
</dbReference>
<feature type="compositionally biased region" description="Polar residues" evidence="5">
    <location>
        <begin position="167"/>
        <end position="185"/>
    </location>
</feature>
<dbReference type="Proteomes" id="UP000719412">
    <property type="component" value="Unassembled WGS sequence"/>
</dbReference>
<dbReference type="PANTHER" id="PTHR43908:SF3">
    <property type="entry name" value="AT29763P-RELATED"/>
    <property type="match status" value="1"/>
</dbReference>
<dbReference type="SUPFAM" id="SSF46565">
    <property type="entry name" value="Chaperone J-domain"/>
    <property type="match status" value="1"/>
</dbReference>
<dbReference type="GO" id="GO:0071218">
    <property type="term" value="P:cellular response to misfolded protein"/>
    <property type="evidence" value="ECO:0007669"/>
    <property type="project" value="TreeGrafter"/>
</dbReference>
<evidence type="ECO:0000256" key="4">
    <source>
        <dbReference type="ARBA" id="ARBA00023136"/>
    </source>
</evidence>
<gene>
    <name evidence="8" type="ORF">GEV33_004271</name>
</gene>
<dbReference type="PRINTS" id="PR00625">
    <property type="entry name" value="JDOMAIN"/>
</dbReference>
<evidence type="ECO:0000256" key="1">
    <source>
        <dbReference type="ARBA" id="ARBA00004167"/>
    </source>
</evidence>
<feature type="domain" description="J" evidence="7">
    <location>
        <begin position="65"/>
        <end position="129"/>
    </location>
</feature>
<sequence>MSVEEEYISNLRHACYREKNYRDSMIWKARNFGDRELFQTAQNIKMPAVKVMSFAEINRIKWCRNHYEVLDVPSTANNEEIKAASRRILRLVHPDKNNHPEATEVTKRINKAVEILTDEYKRLMYDSSLRLDDETEENGTTDNETEEKKRKKVRIHNLMPPLKNHSNESGSSMKNYLKESGSSKPQKLNSKHYVLALIVTSAIVVLVYLRISRDPLYSFHRSGSHQVLKRTAEQGIEYSKLAFLVGRKVLWYLKFKLKILRFRVRGL</sequence>
<dbReference type="GO" id="GO:0005789">
    <property type="term" value="C:endoplasmic reticulum membrane"/>
    <property type="evidence" value="ECO:0007669"/>
    <property type="project" value="TreeGrafter"/>
</dbReference>
<dbReference type="GO" id="GO:0030544">
    <property type="term" value="F:Hsp70 protein binding"/>
    <property type="evidence" value="ECO:0007669"/>
    <property type="project" value="TreeGrafter"/>
</dbReference>
<protein>
    <recommendedName>
        <fullName evidence="7">J domain-containing protein</fullName>
    </recommendedName>
</protein>
<dbReference type="AlphaFoldDB" id="A0A8J6HPR4"/>
<evidence type="ECO:0000313" key="9">
    <source>
        <dbReference type="Proteomes" id="UP000719412"/>
    </source>
</evidence>
<keyword evidence="9" id="KW-1185">Reference proteome</keyword>
<dbReference type="Gene3D" id="1.10.287.110">
    <property type="entry name" value="DnaJ domain"/>
    <property type="match status" value="1"/>
</dbReference>
<feature type="region of interest" description="Disordered" evidence="5">
    <location>
        <begin position="132"/>
        <end position="185"/>
    </location>
</feature>
<dbReference type="SMART" id="SM00271">
    <property type="entry name" value="DnaJ"/>
    <property type="match status" value="1"/>
</dbReference>
<evidence type="ECO:0000256" key="5">
    <source>
        <dbReference type="SAM" id="MobiDB-lite"/>
    </source>
</evidence>
<reference evidence="8" key="2">
    <citation type="submission" date="2021-08" db="EMBL/GenBank/DDBJ databases">
        <authorList>
            <person name="Eriksson T."/>
        </authorList>
    </citation>
    <scope>NUCLEOTIDE SEQUENCE</scope>
    <source>
        <strain evidence="8">Stoneville</strain>
        <tissue evidence="8">Whole head</tissue>
    </source>
</reference>
<keyword evidence="2 6" id="KW-0812">Transmembrane</keyword>
<organism evidence="8 9">
    <name type="scientific">Tenebrio molitor</name>
    <name type="common">Yellow mealworm beetle</name>
    <dbReference type="NCBI Taxonomy" id="7067"/>
    <lineage>
        <taxon>Eukaryota</taxon>
        <taxon>Metazoa</taxon>
        <taxon>Ecdysozoa</taxon>
        <taxon>Arthropoda</taxon>
        <taxon>Hexapoda</taxon>
        <taxon>Insecta</taxon>
        <taxon>Pterygota</taxon>
        <taxon>Neoptera</taxon>
        <taxon>Endopterygota</taxon>
        <taxon>Coleoptera</taxon>
        <taxon>Polyphaga</taxon>
        <taxon>Cucujiformia</taxon>
        <taxon>Tenebrionidae</taxon>
        <taxon>Tenebrio</taxon>
    </lineage>
</organism>
<keyword evidence="4 6" id="KW-0472">Membrane</keyword>
<dbReference type="Pfam" id="PF09320">
    <property type="entry name" value="DUF1977"/>
    <property type="match status" value="1"/>
</dbReference>
<evidence type="ECO:0000256" key="2">
    <source>
        <dbReference type="ARBA" id="ARBA00022692"/>
    </source>
</evidence>
<dbReference type="PANTHER" id="PTHR43908">
    <property type="entry name" value="AT29763P-RELATED"/>
    <property type="match status" value="1"/>
</dbReference>
<keyword evidence="3 6" id="KW-1133">Transmembrane helix</keyword>
<dbReference type="PROSITE" id="PS50076">
    <property type="entry name" value="DNAJ_2"/>
    <property type="match status" value="1"/>
</dbReference>
<comment type="caution">
    <text evidence="8">The sequence shown here is derived from an EMBL/GenBank/DDBJ whole genome shotgun (WGS) entry which is preliminary data.</text>
</comment>
<evidence type="ECO:0000259" key="7">
    <source>
        <dbReference type="PROSITE" id="PS50076"/>
    </source>
</evidence>
<dbReference type="InterPro" id="IPR001623">
    <property type="entry name" value="DnaJ_domain"/>
</dbReference>
<dbReference type="Pfam" id="PF00226">
    <property type="entry name" value="DnaJ"/>
    <property type="match status" value="1"/>
</dbReference>
<feature type="compositionally biased region" description="Acidic residues" evidence="5">
    <location>
        <begin position="133"/>
        <end position="145"/>
    </location>
</feature>
<evidence type="ECO:0000256" key="6">
    <source>
        <dbReference type="SAM" id="Phobius"/>
    </source>
</evidence>
<dbReference type="InterPro" id="IPR036869">
    <property type="entry name" value="J_dom_sf"/>
</dbReference>
<dbReference type="EMBL" id="JABDTM020017471">
    <property type="protein sequence ID" value="KAH0818520.1"/>
    <property type="molecule type" value="Genomic_DNA"/>
</dbReference>
<dbReference type="InterPro" id="IPR015399">
    <property type="entry name" value="DUF1977_DnaJ-like"/>
</dbReference>
<accession>A0A8J6HPR4</accession>
<proteinExistence type="predicted"/>
<comment type="subcellular location">
    <subcellularLocation>
        <location evidence="1">Membrane</location>
        <topology evidence="1">Single-pass membrane protein</topology>
    </subcellularLocation>
</comment>
<evidence type="ECO:0000313" key="8">
    <source>
        <dbReference type="EMBL" id="KAH0818520.1"/>
    </source>
</evidence>
<evidence type="ECO:0000256" key="3">
    <source>
        <dbReference type="ARBA" id="ARBA00022989"/>
    </source>
</evidence>